<reference evidence="1 2" key="1">
    <citation type="submission" date="2016-10" db="EMBL/GenBank/DDBJ databases">
        <title>Comparative genome analysis of multiple Pseudomonas spp. focuses on biocontrol and plant growth promoting traits.</title>
        <authorList>
            <person name="Tao X.-Y."/>
            <person name="Taylor C.G."/>
        </authorList>
    </citation>
    <scope>NUCLEOTIDE SEQUENCE [LARGE SCALE GENOMIC DNA]</scope>
    <source>
        <strain evidence="1 2">39A2</strain>
    </source>
</reference>
<comment type="caution">
    <text evidence="1">The sequence shown here is derived from an EMBL/GenBank/DDBJ whole genome shotgun (WGS) entry which is preliminary data.</text>
</comment>
<dbReference type="Proteomes" id="UP000283627">
    <property type="component" value="Unassembled WGS sequence"/>
</dbReference>
<protein>
    <recommendedName>
        <fullName evidence="3">Type VI secretion protein</fullName>
    </recommendedName>
</protein>
<evidence type="ECO:0000313" key="1">
    <source>
        <dbReference type="EMBL" id="RON51955.1"/>
    </source>
</evidence>
<dbReference type="EMBL" id="MOBP01000012">
    <property type="protein sequence ID" value="RON51955.1"/>
    <property type="molecule type" value="Genomic_DNA"/>
</dbReference>
<proteinExistence type="predicted"/>
<name>A0A423KGN6_9PSED</name>
<sequence>MAVLVGVLLFLLHASEQMPLLRTLNIWALSASPWVVWILAFGARAHAYGSALSRYQFLEEEAQNAQHSWQGWAQRYLAVSASCVLLPDQVSASVLAQGFFDFLPRAGQARRIAALPVGPKRAQAGLQMLTQALVPALHALPAGQELRVTLLSDVDPEEYQALRDAWQQIWSTTMSRTLPATLALAGELSYRWIDETLKTSSAAIELILVLQVHGEDSYSDGLAALLLCPDSLAIVLDLPITAGLLRPMPLDIGTLDRELPLFLQTQVSARLATGLLADAADWQPLSGKMLAVSGAHGASLKAEQQWNQERLCGLSGPLGHWLVTALGVEMVRHQRKPLLVLAREESRRWISTVTTGELA</sequence>
<evidence type="ECO:0008006" key="3">
    <source>
        <dbReference type="Google" id="ProtNLM"/>
    </source>
</evidence>
<gene>
    <name evidence="1" type="ORF">BK665_16805</name>
</gene>
<dbReference type="AlphaFoldDB" id="A0A423KGN6"/>
<evidence type="ECO:0000313" key="2">
    <source>
        <dbReference type="Proteomes" id="UP000283627"/>
    </source>
</evidence>
<accession>A0A423KGN6</accession>
<organism evidence="1 2">
    <name type="scientific">Pseudomonas frederiksbergensis</name>
    <dbReference type="NCBI Taxonomy" id="104087"/>
    <lineage>
        <taxon>Bacteria</taxon>
        <taxon>Pseudomonadati</taxon>
        <taxon>Pseudomonadota</taxon>
        <taxon>Gammaproteobacteria</taxon>
        <taxon>Pseudomonadales</taxon>
        <taxon>Pseudomonadaceae</taxon>
        <taxon>Pseudomonas</taxon>
    </lineage>
</organism>